<organism evidence="1">
    <name type="scientific">Candidatus Kentrum sp. MB</name>
    <dbReference type="NCBI Taxonomy" id="2138164"/>
    <lineage>
        <taxon>Bacteria</taxon>
        <taxon>Pseudomonadati</taxon>
        <taxon>Pseudomonadota</taxon>
        <taxon>Gammaproteobacteria</taxon>
        <taxon>Candidatus Kentrum</taxon>
    </lineage>
</organism>
<evidence type="ECO:0000313" key="2">
    <source>
        <dbReference type="EMBL" id="VFK77404.1"/>
    </source>
</evidence>
<dbReference type="EMBL" id="CAADGH010000134">
    <property type="protein sequence ID" value="VFK77404.1"/>
    <property type="molecule type" value="Genomic_DNA"/>
</dbReference>
<sequence length="51" mass="5801">MTEDKKASCGFRRAFVGEESERTGESKKIEGVNYYDRDTDFSEGSPRTFDA</sequence>
<protein>
    <submittedName>
        <fullName evidence="1">Uncharacterized protein</fullName>
    </submittedName>
</protein>
<accession>A0A450Y236</accession>
<gene>
    <name evidence="2" type="ORF">BECKMB1821H_GA0114242_11341</name>
    <name evidence="1" type="ORF">BECKMB1821I_GA0114274_11311</name>
</gene>
<name>A0A450Y236_9GAMM</name>
<dbReference type="EMBL" id="CAADFQ010000131">
    <property type="protein sequence ID" value="VFK35606.1"/>
    <property type="molecule type" value="Genomic_DNA"/>
</dbReference>
<reference evidence="1" key="1">
    <citation type="submission" date="2019-02" db="EMBL/GenBank/DDBJ databases">
        <authorList>
            <person name="Gruber-Vodicka R. H."/>
            <person name="Seah K. B. B."/>
        </authorList>
    </citation>
    <scope>NUCLEOTIDE SEQUENCE</scope>
    <source>
        <strain evidence="2">BECK_BZ198</strain>
        <strain evidence="1">BECK_BZ199</strain>
    </source>
</reference>
<proteinExistence type="predicted"/>
<evidence type="ECO:0000313" key="1">
    <source>
        <dbReference type="EMBL" id="VFK35606.1"/>
    </source>
</evidence>
<dbReference type="AlphaFoldDB" id="A0A450Y236"/>